<evidence type="ECO:0000256" key="2">
    <source>
        <dbReference type="ARBA" id="ARBA00022723"/>
    </source>
</evidence>
<dbReference type="RefSeq" id="WP_144240936.1">
    <property type="nucleotide sequence ID" value="NZ_CP007139.1"/>
</dbReference>
<evidence type="ECO:0000256" key="3">
    <source>
        <dbReference type="ARBA" id="ARBA00022729"/>
    </source>
</evidence>
<dbReference type="Gene3D" id="3.40.190.10">
    <property type="entry name" value="Periplasmic binding protein-like II"/>
    <property type="match status" value="2"/>
</dbReference>
<dbReference type="GO" id="GO:0046872">
    <property type="term" value="F:metal ion binding"/>
    <property type="evidence" value="ECO:0007669"/>
    <property type="project" value="UniProtKB-KW"/>
</dbReference>
<accession>A0A068NJL9</accession>
<dbReference type="PANTHER" id="PTHR30632">
    <property type="entry name" value="MOLYBDATE-BINDING PERIPLASMIC PROTEIN"/>
    <property type="match status" value="1"/>
</dbReference>
<proteinExistence type="inferred from homology"/>
<dbReference type="InterPro" id="IPR005950">
    <property type="entry name" value="ModA"/>
</dbReference>
<dbReference type="EMBL" id="CP007139">
    <property type="protein sequence ID" value="AIE83642.1"/>
    <property type="molecule type" value="Genomic_DNA"/>
</dbReference>
<dbReference type="PANTHER" id="PTHR30632:SF0">
    <property type="entry name" value="SULFATE-BINDING PROTEIN"/>
    <property type="match status" value="1"/>
</dbReference>
<keyword evidence="5" id="KW-1185">Reference proteome</keyword>
<dbReference type="STRING" id="661478.OP10G_0274"/>
<dbReference type="eggNOG" id="COG0725">
    <property type="taxonomic scope" value="Bacteria"/>
</dbReference>
<gene>
    <name evidence="4" type="ORF">OP10G_0274</name>
</gene>
<evidence type="ECO:0000256" key="1">
    <source>
        <dbReference type="ARBA" id="ARBA00009175"/>
    </source>
</evidence>
<dbReference type="SUPFAM" id="SSF56524">
    <property type="entry name" value="Oxidoreductase molybdopterin-binding domain"/>
    <property type="match status" value="1"/>
</dbReference>
<evidence type="ECO:0000313" key="4">
    <source>
        <dbReference type="EMBL" id="AIE83642.1"/>
    </source>
</evidence>
<dbReference type="NCBIfam" id="TIGR01256">
    <property type="entry name" value="modA"/>
    <property type="match status" value="1"/>
</dbReference>
<evidence type="ECO:0000313" key="5">
    <source>
        <dbReference type="Proteomes" id="UP000027982"/>
    </source>
</evidence>
<keyword evidence="2" id="KW-0479">Metal-binding</keyword>
<reference evidence="4 5" key="1">
    <citation type="journal article" date="2014" name="PLoS ONE">
        <title>The first complete genome sequence of the class fimbriimonadia in the phylum armatimonadetes.</title>
        <authorList>
            <person name="Hu Z.Y."/>
            <person name="Wang Y.Z."/>
            <person name="Im W.T."/>
            <person name="Wang S.Y."/>
            <person name="Zhao G.P."/>
            <person name="Zheng H.J."/>
            <person name="Quan Z.X."/>
        </authorList>
    </citation>
    <scope>NUCLEOTIDE SEQUENCE [LARGE SCALE GENOMIC DNA]</scope>
    <source>
        <strain evidence="4">Gsoil 348</strain>
    </source>
</reference>
<dbReference type="Pfam" id="PF13531">
    <property type="entry name" value="SBP_bac_11"/>
    <property type="match status" value="1"/>
</dbReference>
<keyword evidence="3" id="KW-0732">Signal</keyword>
<organism evidence="4 5">
    <name type="scientific">Fimbriimonas ginsengisoli Gsoil 348</name>
    <dbReference type="NCBI Taxonomy" id="661478"/>
    <lineage>
        <taxon>Bacteria</taxon>
        <taxon>Bacillati</taxon>
        <taxon>Armatimonadota</taxon>
        <taxon>Fimbriimonadia</taxon>
        <taxon>Fimbriimonadales</taxon>
        <taxon>Fimbriimonadaceae</taxon>
        <taxon>Fimbriimonas</taxon>
    </lineage>
</organism>
<dbReference type="InterPro" id="IPR050682">
    <property type="entry name" value="ModA/WtpA"/>
</dbReference>
<dbReference type="HOGENOM" id="CLU_065520_0_0_0"/>
<sequence>MLGILAAFVMRPEAGQTRTLNVFAAASLKESFTELARKYEAAHPGLSIRLSFAGSQALAAQIGHGAPADVFASASAKNLESVSYDKSSYRVFVLNKLEIAVRKGLPGIRTVSDLARVRNLVVADPAVPVGGYTESFLAKAGAAYGSGWEQSVRSHIVSREADVKSVLAKVRLGEADAGIVYASDVRSARGQLGEIGIPGNLNETAKYPVAIPSSAENRNDAKHFIHFILDADAQRVLELNGFVSFSRPVSRLAIQGKNYPLPLSKHYRSALMKATDEKNQTKAYFGVLASALPGVSKAKSATFIGADGYWQTVSVADLVKHRAVLVRSADGNYQLVVPGLKPSTWVNWLRRIEFR</sequence>
<protein>
    <submittedName>
        <fullName evidence="4">Molybdenum ABC transporter periplasmic molybdate-binding protein</fullName>
    </submittedName>
</protein>
<dbReference type="KEGG" id="fgi:OP10G_0274"/>
<name>A0A068NJL9_FIMGI</name>
<dbReference type="GO" id="GO:0030973">
    <property type="term" value="F:molybdate ion binding"/>
    <property type="evidence" value="ECO:0007669"/>
    <property type="project" value="TreeGrafter"/>
</dbReference>
<dbReference type="AlphaFoldDB" id="A0A068NJL9"/>
<dbReference type="InterPro" id="IPR036374">
    <property type="entry name" value="OxRdtase_Mopterin-bd_sf"/>
</dbReference>
<dbReference type="GO" id="GO:0015689">
    <property type="term" value="P:molybdate ion transport"/>
    <property type="evidence" value="ECO:0007669"/>
    <property type="project" value="InterPro"/>
</dbReference>
<dbReference type="OrthoDB" id="9785015at2"/>
<comment type="similarity">
    <text evidence="1">Belongs to the bacterial solute-binding protein ModA family.</text>
</comment>
<dbReference type="SUPFAM" id="SSF53850">
    <property type="entry name" value="Periplasmic binding protein-like II"/>
    <property type="match status" value="1"/>
</dbReference>
<dbReference type="Proteomes" id="UP000027982">
    <property type="component" value="Chromosome"/>
</dbReference>